<dbReference type="SUPFAM" id="SSF48179">
    <property type="entry name" value="6-phosphogluconate dehydrogenase C-terminal domain-like"/>
    <property type="match status" value="1"/>
</dbReference>
<accession>A0A2N6JVM0</accession>
<evidence type="ECO:0000313" key="2">
    <source>
        <dbReference type="EMBL" id="PLZ83215.1"/>
    </source>
</evidence>
<dbReference type="InterPro" id="IPR008927">
    <property type="entry name" value="6-PGluconate_DH-like_C_sf"/>
</dbReference>
<dbReference type="InterPro" id="IPR013328">
    <property type="entry name" value="6PGD_dom2"/>
</dbReference>
<proteinExistence type="predicted"/>
<gene>
    <name evidence="2" type="ORF">CEN44_26915</name>
</gene>
<dbReference type="InterPro" id="IPR015814">
    <property type="entry name" value="Pgluconate_DH_NAD-bd_C"/>
</dbReference>
<comment type="caution">
    <text evidence="2">The sequence shown here is derived from an EMBL/GenBank/DDBJ whole genome shotgun (WGS) entry which is preliminary data.</text>
</comment>
<reference evidence="2 3" key="1">
    <citation type="submission" date="2017-08" db="EMBL/GenBank/DDBJ databases">
        <title>Genomes of Fischerella (Mastigocladus) sp. strains.</title>
        <authorList>
            <person name="Miller S.R."/>
        </authorList>
    </citation>
    <scope>NUCLEOTIDE SEQUENCE [LARGE SCALE GENOMIC DNA]</scope>
    <source>
        <strain evidence="2 3">CCMEE 5323</strain>
    </source>
</reference>
<evidence type="ECO:0000313" key="3">
    <source>
        <dbReference type="Proteomes" id="UP000235036"/>
    </source>
</evidence>
<dbReference type="EMBL" id="NRQW01000653">
    <property type="protein sequence ID" value="PLZ83215.1"/>
    <property type="molecule type" value="Genomic_DNA"/>
</dbReference>
<organism evidence="2 3">
    <name type="scientific">Fischerella muscicola CCMEE 5323</name>
    <dbReference type="NCBI Taxonomy" id="2019572"/>
    <lineage>
        <taxon>Bacteria</taxon>
        <taxon>Bacillati</taxon>
        <taxon>Cyanobacteriota</taxon>
        <taxon>Cyanophyceae</taxon>
        <taxon>Nostocales</taxon>
        <taxon>Hapalosiphonaceae</taxon>
        <taxon>Fischerella</taxon>
    </lineage>
</organism>
<name>A0A2N6JVM0_FISMU</name>
<evidence type="ECO:0000259" key="1">
    <source>
        <dbReference type="Pfam" id="PF09130"/>
    </source>
</evidence>
<dbReference type="AlphaFoldDB" id="A0A2N6JVM0"/>
<keyword evidence="3" id="KW-1185">Reference proteome</keyword>
<dbReference type="Proteomes" id="UP000235036">
    <property type="component" value="Unassembled WGS sequence"/>
</dbReference>
<dbReference type="Pfam" id="PF09130">
    <property type="entry name" value="DUF1932"/>
    <property type="match status" value="1"/>
</dbReference>
<protein>
    <submittedName>
        <fullName evidence="2">DUF1932 domain-containing protein</fullName>
    </submittedName>
</protein>
<sequence>MLDEELWNEVSTSQPALASILTRSIASMTPKAHRWIGEMEEIAETFKELGLSEHIFHGAADVYRLVEQTSLGKETSQECNRDRPLKDIIATLFQEDISNNL</sequence>
<dbReference type="Gene3D" id="1.10.1040.10">
    <property type="entry name" value="N-(1-d-carboxylethyl)-l-norvaline Dehydrogenase, domain 2"/>
    <property type="match status" value="1"/>
</dbReference>
<feature type="domain" description="Phosphogluconate dehydrogenase NAD-binding putative C-terminal" evidence="1">
    <location>
        <begin position="3"/>
        <end position="66"/>
    </location>
</feature>
<dbReference type="RefSeq" id="WP_071588842.1">
    <property type="nucleotide sequence ID" value="NZ_CAWNVR010000063.1"/>
</dbReference>